<dbReference type="FunFam" id="1.10.10.1330:FF:000001">
    <property type="entry name" value="RNA polymerase sigma-54 factor"/>
    <property type="match status" value="1"/>
</dbReference>
<dbReference type="Proteomes" id="UP000199308">
    <property type="component" value="Unassembled WGS sequence"/>
</dbReference>
<name>A0A1I0FSQ6_THASX</name>
<dbReference type="FunFam" id="1.10.10.60:FF:000045">
    <property type="entry name" value="RNA polymerase sigma-54 factor"/>
    <property type="match status" value="1"/>
</dbReference>
<dbReference type="PROSITE" id="PS00718">
    <property type="entry name" value="SIGMA54_2"/>
    <property type="match status" value="1"/>
</dbReference>
<organism evidence="13 14">
    <name type="scientific">Thalassotalea agarivorans</name>
    <name type="common">Thalassomonas agarivorans</name>
    <dbReference type="NCBI Taxonomy" id="349064"/>
    <lineage>
        <taxon>Bacteria</taxon>
        <taxon>Pseudomonadati</taxon>
        <taxon>Pseudomonadota</taxon>
        <taxon>Gammaproteobacteria</taxon>
        <taxon>Alteromonadales</taxon>
        <taxon>Colwelliaceae</taxon>
        <taxon>Thalassotalea</taxon>
    </lineage>
</organism>
<dbReference type="GO" id="GO:0006352">
    <property type="term" value="P:DNA-templated transcription initiation"/>
    <property type="evidence" value="ECO:0007669"/>
    <property type="project" value="InterPro"/>
</dbReference>
<proteinExistence type="inferred from homology"/>
<dbReference type="GO" id="GO:0016779">
    <property type="term" value="F:nucleotidyltransferase activity"/>
    <property type="evidence" value="ECO:0007669"/>
    <property type="project" value="UniProtKB-KW"/>
</dbReference>
<evidence type="ECO:0000256" key="3">
    <source>
        <dbReference type="ARBA" id="ARBA00022478"/>
    </source>
</evidence>
<evidence type="ECO:0000256" key="10">
    <source>
        <dbReference type="PIRNR" id="PIRNR000774"/>
    </source>
</evidence>
<evidence type="ECO:0000256" key="1">
    <source>
        <dbReference type="ARBA" id="ARBA00008798"/>
    </source>
</evidence>
<evidence type="ECO:0000256" key="8">
    <source>
        <dbReference type="ARBA" id="ARBA00023125"/>
    </source>
</evidence>
<evidence type="ECO:0000256" key="9">
    <source>
        <dbReference type="ARBA" id="ARBA00023163"/>
    </source>
</evidence>
<dbReference type="GO" id="GO:0001216">
    <property type="term" value="F:DNA-binding transcription activator activity"/>
    <property type="evidence" value="ECO:0007669"/>
    <property type="project" value="InterPro"/>
</dbReference>
<feature type="domain" description="RNA polymerase sigma factor 54 core-binding" evidence="12">
    <location>
        <begin position="136"/>
        <end position="324"/>
    </location>
</feature>
<keyword evidence="3 10" id="KW-0240">DNA-directed RNA polymerase</keyword>
<dbReference type="NCBIfam" id="TIGR02395">
    <property type="entry name" value="rpoN_sigma"/>
    <property type="match status" value="1"/>
</dbReference>
<dbReference type="STRING" id="349064.SAMN05660429_02211"/>
<reference evidence="13 14" key="1">
    <citation type="submission" date="2016-10" db="EMBL/GenBank/DDBJ databases">
        <authorList>
            <person name="de Groot N.N."/>
        </authorList>
    </citation>
    <scope>NUCLEOTIDE SEQUENCE [LARGE SCALE GENOMIC DNA]</scope>
    <source>
        <strain evidence="13 14">DSM 19706</strain>
    </source>
</reference>
<keyword evidence="6 10" id="KW-0805">Transcription regulation</keyword>
<dbReference type="NCBIfam" id="NF009118">
    <property type="entry name" value="PRK12469.1"/>
    <property type="match status" value="1"/>
</dbReference>
<dbReference type="InterPro" id="IPR000394">
    <property type="entry name" value="RNA_pol_sigma_54"/>
</dbReference>
<dbReference type="PRINTS" id="PR00045">
    <property type="entry name" value="SIGMA54FCT"/>
</dbReference>
<dbReference type="AlphaFoldDB" id="A0A1I0FSQ6"/>
<evidence type="ECO:0000256" key="4">
    <source>
        <dbReference type="ARBA" id="ARBA00022679"/>
    </source>
</evidence>
<comment type="function">
    <text evidence="10">Sigma factors are initiation factors that promote the attachment of RNA polymerase to specific initiation sites and are then released.</text>
</comment>
<dbReference type="NCBIfam" id="NF004595">
    <property type="entry name" value="PRK05932.1-2"/>
    <property type="match status" value="1"/>
</dbReference>
<evidence type="ECO:0000313" key="14">
    <source>
        <dbReference type="Proteomes" id="UP000199308"/>
    </source>
</evidence>
<sequence length="498" mass="55794">MRPSLQLKIGQHLTMTPQLQQAIKLLQLSTMDLQQEIQEALDTNPLLEMDENSASQNDEAMDNLESAYSEQTQQATGDGSEDAALTADEISTTDAMKANDIPQELSVDSTWDESFSAGTSNTGLAPNNDDYSYQGATSDSIQDHLFWQMELTPFTDTDRIIATAIIDAIDDAGYLTISTDDILESVGLEEVELDEVEAVLKRINMFDPVGVGARSLAECLLIQLNQFDNDTPWLDESKMVITDYIDLLGAKDYRQLMRKSRLKEDQLREVMRLIQTLDPRPGETVINEEEQYVIPDVSVTKKNGRWVVELNPDTAPKLSINQHYAAMSKSVKSTDDSQFIRSHLQEAKWFIKSLESRNDTLLKVSNCIVQRQQGFFEHGPEAMRPMVLNDIAEAVDMHESTISRVTTQKYMHTPRGIFELKYFFSSHVSTENGGECSSTAIRALIKKLVAAENPAKPLSDSKMAEVLAEQGINVARRTIAKYRESLSIPPSNQRKSLL</sequence>
<dbReference type="PROSITE" id="PS00717">
    <property type="entry name" value="SIGMA54_1"/>
    <property type="match status" value="1"/>
</dbReference>
<keyword evidence="14" id="KW-1185">Reference proteome</keyword>
<dbReference type="RefSeq" id="WP_093330251.1">
    <property type="nucleotide sequence ID" value="NZ_AP027363.1"/>
</dbReference>
<evidence type="ECO:0000313" key="13">
    <source>
        <dbReference type="EMBL" id="SET61414.1"/>
    </source>
</evidence>
<dbReference type="GO" id="GO:0000976">
    <property type="term" value="F:transcription cis-regulatory region binding"/>
    <property type="evidence" value="ECO:0007669"/>
    <property type="project" value="UniProtKB-ARBA"/>
</dbReference>
<dbReference type="EMBL" id="FOHK01000010">
    <property type="protein sequence ID" value="SET61414.1"/>
    <property type="molecule type" value="Genomic_DNA"/>
</dbReference>
<comment type="similarity">
    <text evidence="1 10">Belongs to the sigma-54 factor family.</text>
</comment>
<dbReference type="InterPro" id="IPR038709">
    <property type="entry name" value="RpoN_core-bd_sf"/>
</dbReference>
<dbReference type="GO" id="GO:0000428">
    <property type="term" value="C:DNA-directed RNA polymerase complex"/>
    <property type="evidence" value="ECO:0007669"/>
    <property type="project" value="UniProtKB-KW"/>
</dbReference>
<dbReference type="Gene3D" id="1.10.10.60">
    <property type="entry name" value="Homeodomain-like"/>
    <property type="match status" value="1"/>
</dbReference>
<accession>A0A1I0FSQ6</accession>
<dbReference type="Pfam" id="PF04552">
    <property type="entry name" value="Sigma54_DBD"/>
    <property type="match status" value="1"/>
</dbReference>
<evidence type="ECO:0000256" key="7">
    <source>
        <dbReference type="ARBA" id="ARBA00023082"/>
    </source>
</evidence>
<protein>
    <recommendedName>
        <fullName evidence="2 10">RNA polymerase sigma-54 factor</fullName>
    </recommendedName>
</protein>
<evidence type="ECO:0000256" key="6">
    <source>
        <dbReference type="ARBA" id="ARBA00023015"/>
    </source>
</evidence>
<dbReference type="PANTHER" id="PTHR32248:SF4">
    <property type="entry name" value="RNA POLYMERASE SIGMA-54 FACTOR"/>
    <property type="match status" value="1"/>
</dbReference>
<feature type="domain" description="RNA polymerase sigma factor 54 DNA-binding" evidence="11">
    <location>
        <begin position="338"/>
        <end position="495"/>
    </location>
</feature>
<keyword evidence="4 10" id="KW-0808">Transferase</keyword>
<dbReference type="OrthoDB" id="9814402at2"/>
<keyword evidence="8 10" id="KW-0238">DNA-binding</keyword>
<dbReference type="GO" id="GO:0016987">
    <property type="term" value="F:sigma factor activity"/>
    <property type="evidence" value="ECO:0007669"/>
    <property type="project" value="UniProtKB-KW"/>
</dbReference>
<evidence type="ECO:0000259" key="12">
    <source>
        <dbReference type="Pfam" id="PF04963"/>
    </source>
</evidence>
<keyword evidence="5 10" id="KW-0548">Nucleotidyltransferase</keyword>
<keyword evidence="7 10" id="KW-0731">Sigma factor</keyword>
<dbReference type="GO" id="GO:0032993">
    <property type="term" value="C:protein-DNA complex"/>
    <property type="evidence" value="ECO:0007669"/>
    <property type="project" value="UniProtKB-ARBA"/>
</dbReference>
<dbReference type="PANTHER" id="PTHR32248">
    <property type="entry name" value="RNA POLYMERASE SIGMA-54 FACTOR"/>
    <property type="match status" value="1"/>
</dbReference>
<dbReference type="Pfam" id="PF00309">
    <property type="entry name" value="Sigma54_AID"/>
    <property type="match status" value="1"/>
</dbReference>
<evidence type="ECO:0000259" key="11">
    <source>
        <dbReference type="Pfam" id="PF04552"/>
    </source>
</evidence>
<dbReference type="InterPro" id="IPR007046">
    <property type="entry name" value="RNA_pol_sigma_54_core-bd"/>
</dbReference>
<dbReference type="PROSITE" id="PS50044">
    <property type="entry name" value="SIGMA54_3"/>
    <property type="match status" value="1"/>
</dbReference>
<dbReference type="Pfam" id="PF04963">
    <property type="entry name" value="Sigma54_CBD"/>
    <property type="match status" value="1"/>
</dbReference>
<dbReference type="PIRSF" id="PIRSF000774">
    <property type="entry name" value="RpoN"/>
    <property type="match status" value="1"/>
</dbReference>
<dbReference type="Gene3D" id="1.10.10.1330">
    <property type="entry name" value="RNA polymerase sigma-54 factor, core-binding domain"/>
    <property type="match status" value="1"/>
</dbReference>
<dbReference type="InterPro" id="IPR007634">
    <property type="entry name" value="RNA_pol_sigma_54_DNA-bd"/>
</dbReference>
<gene>
    <name evidence="13" type="ORF">SAMN05660429_02211</name>
</gene>
<keyword evidence="9 10" id="KW-0804">Transcription</keyword>
<evidence type="ECO:0000256" key="2">
    <source>
        <dbReference type="ARBA" id="ARBA00019942"/>
    </source>
</evidence>
<evidence type="ECO:0000256" key="5">
    <source>
        <dbReference type="ARBA" id="ARBA00022695"/>
    </source>
</evidence>